<evidence type="ECO:0000313" key="6">
    <source>
        <dbReference type="Proteomes" id="UP000316213"/>
    </source>
</evidence>
<feature type="domain" description="Phospholipid/glycerol acyltransferase" evidence="4">
    <location>
        <begin position="61"/>
        <end position="189"/>
    </location>
</feature>
<dbReference type="GO" id="GO:0003841">
    <property type="term" value="F:1-acylglycerol-3-phosphate O-acyltransferase activity"/>
    <property type="evidence" value="ECO:0007669"/>
    <property type="project" value="TreeGrafter"/>
</dbReference>
<evidence type="ECO:0000313" key="5">
    <source>
        <dbReference type="EMBL" id="TWT94199.1"/>
    </source>
</evidence>
<name>A0A5C6A3X8_9BACT</name>
<sequence length="425" mass="48260">MTVILDRPYEFVPPYHGNLWPTMIQKLRLIDWHLARREHVVDYEIRHLERFHESIAAGHGILLTPNHCRYADPIVLGWLSRQTTTHLFAMASWHLFNTTAFESFALRRMGAFSIFREGNDRQAIETAIDILVSGERPLILFPEGTTNRTNDLLKPLLDGVTFIARTAAKKREKLGSGRVVIHPIGLKYLCLGDVSRWADEQLRQLEIVLSWQPCDSSADPEILLRRLLRVSEAYLALKEIEHAGKASSGDLRPRRDALIESLLSKCESNRGLVANPGDGVRDRVRRIRTAVSSQFFALPETERDPQPYHRDAEAADLAQFLLSFPDEYLLPGQITDTRIVETIQRIQEAIYGKVRETMPMKVVIEVDEAIEVPAERGPRGQTDPLLCQIDARLRTMLERLSKEARSFGSPSVAIDVPPSRPLKIS</sequence>
<dbReference type="InterPro" id="IPR002123">
    <property type="entry name" value="Plipid/glycerol_acylTrfase"/>
</dbReference>
<dbReference type="SMART" id="SM00563">
    <property type="entry name" value="PlsC"/>
    <property type="match status" value="1"/>
</dbReference>
<evidence type="ECO:0000256" key="2">
    <source>
        <dbReference type="ARBA" id="ARBA00022679"/>
    </source>
</evidence>
<evidence type="ECO:0000256" key="1">
    <source>
        <dbReference type="ARBA" id="ARBA00005189"/>
    </source>
</evidence>
<keyword evidence="6" id="KW-1185">Reference proteome</keyword>
<evidence type="ECO:0000259" key="4">
    <source>
        <dbReference type="SMART" id="SM00563"/>
    </source>
</evidence>
<accession>A0A5C6A3X8</accession>
<protein>
    <submittedName>
        <fullName evidence="5">Acyltransferase</fullName>
    </submittedName>
</protein>
<dbReference type="OrthoDB" id="9806008at2"/>
<dbReference type="AlphaFoldDB" id="A0A5C6A3X8"/>
<dbReference type="EMBL" id="SJPM01000008">
    <property type="protein sequence ID" value="TWT94199.1"/>
    <property type="molecule type" value="Genomic_DNA"/>
</dbReference>
<dbReference type="RefSeq" id="WP_146579147.1">
    <property type="nucleotide sequence ID" value="NZ_SJPM01000008.1"/>
</dbReference>
<dbReference type="Proteomes" id="UP000316213">
    <property type="component" value="Unassembled WGS sequence"/>
</dbReference>
<keyword evidence="2 5" id="KW-0808">Transferase</keyword>
<evidence type="ECO:0000256" key="3">
    <source>
        <dbReference type="ARBA" id="ARBA00023315"/>
    </source>
</evidence>
<dbReference type="SUPFAM" id="SSF69593">
    <property type="entry name" value="Glycerol-3-phosphate (1)-acyltransferase"/>
    <property type="match status" value="1"/>
</dbReference>
<dbReference type="PANTHER" id="PTHR10434">
    <property type="entry name" value="1-ACYL-SN-GLYCEROL-3-PHOSPHATE ACYLTRANSFERASE"/>
    <property type="match status" value="1"/>
</dbReference>
<reference evidence="5 6" key="1">
    <citation type="submission" date="2019-02" db="EMBL/GenBank/DDBJ databases">
        <title>Deep-cultivation of Planctomycetes and their phenomic and genomic characterization uncovers novel biology.</title>
        <authorList>
            <person name="Wiegand S."/>
            <person name="Jogler M."/>
            <person name="Boedeker C."/>
            <person name="Pinto D."/>
            <person name="Vollmers J."/>
            <person name="Rivas-Marin E."/>
            <person name="Kohn T."/>
            <person name="Peeters S.H."/>
            <person name="Heuer A."/>
            <person name="Rast P."/>
            <person name="Oberbeckmann S."/>
            <person name="Bunk B."/>
            <person name="Jeske O."/>
            <person name="Meyerdierks A."/>
            <person name="Storesund J.E."/>
            <person name="Kallscheuer N."/>
            <person name="Luecker S."/>
            <person name="Lage O.M."/>
            <person name="Pohl T."/>
            <person name="Merkel B.J."/>
            <person name="Hornburger P."/>
            <person name="Mueller R.-W."/>
            <person name="Bruemmer F."/>
            <person name="Labrenz M."/>
            <person name="Spormann A.M."/>
            <person name="Op Den Camp H."/>
            <person name="Overmann J."/>
            <person name="Amann R."/>
            <person name="Jetten M.S.M."/>
            <person name="Mascher T."/>
            <person name="Medema M.H."/>
            <person name="Devos D.P."/>
            <person name="Kaster A.-K."/>
            <person name="Ovreas L."/>
            <person name="Rohde M."/>
            <person name="Galperin M.Y."/>
            <person name="Jogler C."/>
        </authorList>
    </citation>
    <scope>NUCLEOTIDE SEQUENCE [LARGE SCALE GENOMIC DNA]</scope>
    <source>
        <strain evidence="5 6">Pla100</strain>
    </source>
</reference>
<comment type="caution">
    <text evidence="5">The sequence shown here is derived from an EMBL/GenBank/DDBJ whole genome shotgun (WGS) entry which is preliminary data.</text>
</comment>
<comment type="pathway">
    <text evidence="1">Lipid metabolism.</text>
</comment>
<dbReference type="Pfam" id="PF01553">
    <property type="entry name" value="Acyltransferase"/>
    <property type="match status" value="1"/>
</dbReference>
<keyword evidence="3 5" id="KW-0012">Acyltransferase</keyword>
<organism evidence="5 6">
    <name type="scientific">Neorhodopirellula pilleata</name>
    <dbReference type="NCBI Taxonomy" id="2714738"/>
    <lineage>
        <taxon>Bacteria</taxon>
        <taxon>Pseudomonadati</taxon>
        <taxon>Planctomycetota</taxon>
        <taxon>Planctomycetia</taxon>
        <taxon>Pirellulales</taxon>
        <taxon>Pirellulaceae</taxon>
        <taxon>Neorhodopirellula</taxon>
    </lineage>
</organism>
<dbReference type="PANTHER" id="PTHR10434:SF40">
    <property type="entry name" value="1-ACYL-SN-GLYCEROL-3-PHOSPHATE ACYLTRANSFERASE"/>
    <property type="match status" value="1"/>
</dbReference>
<proteinExistence type="predicted"/>
<gene>
    <name evidence="5" type="ORF">Pla100_38090</name>
</gene>
<dbReference type="GO" id="GO:0006654">
    <property type="term" value="P:phosphatidic acid biosynthetic process"/>
    <property type="evidence" value="ECO:0007669"/>
    <property type="project" value="TreeGrafter"/>
</dbReference>